<evidence type="ECO:0000256" key="1">
    <source>
        <dbReference type="ARBA" id="ARBA00004604"/>
    </source>
</evidence>
<dbReference type="GO" id="GO:0016787">
    <property type="term" value="F:hydrolase activity"/>
    <property type="evidence" value="ECO:0007669"/>
    <property type="project" value="UniProtKB-KW"/>
</dbReference>
<dbReference type="FunFam" id="3.40.50.300:FF:000460">
    <property type="entry name" value="RNA helicase"/>
    <property type="match status" value="1"/>
</dbReference>
<evidence type="ECO:0000256" key="13">
    <source>
        <dbReference type="ARBA" id="ARBA00047984"/>
    </source>
</evidence>
<dbReference type="GO" id="GO:0005730">
    <property type="term" value="C:nucleolus"/>
    <property type="evidence" value="ECO:0007669"/>
    <property type="project" value="UniProtKB-SubCell"/>
</dbReference>
<comment type="domain">
    <text evidence="16">The Q motif is unique to and characteristic of the DEAD box family of RNA helicases and controls ATP binding and hydrolysis.</text>
</comment>
<evidence type="ECO:0000256" key="12">
    <source>
        <dbReference type="ARBA" id="ARBA00024365"/>
    </source>
</evidence>
<evidence type="ECO:0000256" key="6">
    <source>
        <dbReference type="ARBA" id="ARBA00022806"/>
    </source>
</evidence>
<dbReference type="GO" id="GO:0003724">
    <property type="term" value="F:RNA helicase activity"/>
    <property type="evidence" value="ECO:0007669"/>
    <property type="project" value="UniProtKB-EC"/>
</dbReference>
<comment type="subunit">
    <text evidence="12">Associates in the nucleolus with the 60S and pre-60S ribosomal subunits.</text>
</comment>
<gene>
    <name evidence="21" type="ORF">EK21DRAFT_72132</name>
</gene>
<dbReference type="SUPFAM" id="SSF52540">
    <property type="entry name" value="P-loop containing nucleoside triphosphate hydrolases"/>
    <property type="match status" value="1"/>
</dbReference>
<dbReference type="InterPro" id="IPR011545">
    <property type="entry name" value="DEAD/DEAH_box_helicase_dom"/>
</dbReference>
<feature type="compositionally biased region" description="Acidic residues" evidence="17">
    <location>
        <begin position="51"/>
        <end position="80"/>
    </location>
</feature>
<comment type="catalytic activity">
    <reaction evidence="13 16">
        <text>ATP + H2O = ADP + phosphate + H(+)</text>
        <dbReference type="Rhea" id="RHEA:13065"/>
        <dbReference type="ChEBI" id="CHEBI:15377"/>
        <dbReference type="ChEBI" id="CHEBI:15378"/>
        <dbReference type="ChEBI" id="CHEBI:30616"/>
        <dbReference type="ChEBI" id="CHEBI:43474"/>
        <dbReference type="ChEBI" id="CHEBI:456216"/>
        <dbReference type="EC" id="3.6.4.13"/>
    </reaction>
</comment>
<comment type="similarity">
    <text evidence="11">Belongs to the DEAD box helicase family. DDX18/HAS1 subfamily.</text>
</comment>
<comment type="function">
    <text evidence="16">RNA helicase.</text>
</comment>
<dbReference type="GO" id="GO:0006364">
    <property type="term" value="P:rRNA processing"/>
    <property type="evidence" value="ECO:0007669"/>
    <property type="project" value="UniProtKB-KW"/>
</dbReference>
<dbReference type="EC" id="3.6.4.13" evidence="16"/>
<evidence type="ECO:0000256" key="7">
    <source>
        <dbReference type="ARBA" id="ARBA00022840"/>
    </source>
</evidence>
<dbReference type="PROSITE" id="PS51192">
    <property type="entry name" value="HELICASE_ATP_BIND_1"/>
    <property type="match status" value="1"/>
</dbReference>
<evidence type="ECO:0000256" key="16">
    <source>
        <dbReference type="RuleBase" id="RU365068"/>
    </source>
</evidence>
<keyword evidence="3" id="KW-0698">rRNA processing</keyword>
<evidence type="ECO:0000313" key="21">
    <source>
        <dbReference type="EMBL" id="KAF2027299.1"/>
    </source>
</evidence>
<evidence type="ECO:0000256" key="9">
    <source>
        <dbReference type="ARBA" id="ARBA00023242"/>
    </source>
</evidence>
<comment type="subcellular location">
    <subcellularLocation>
        <location evidence="1">Nucleus</location>
        <location evidence="1">Nucleolus</location>
    </subcellularLocation>
</comment>
<sequence length="609" mass="68065">MTAADIDSKKRKRKHKSKKGEDEEPIKAASNGVAAADKPRKKSKKVHTPEPEVEPVVEEAAAEQSEDGVEDEEENEEELNAELKKIAAKAKKSKTAEKEDSEDEDNDFANGANSVALPSGTSIPTLEDPTRFDELKLSDRTTEAIKGMGFETMTEIQRKAIPPLLSGKDVLGAAKTGSGKTLAFLIPAIEMLSAMRFKPRNGTGVIVVSPTRELALQIFGVARELMEKHSQTFGIVIGGANRRAEADKLVKGVNLLIATPGRLLDHLHNTQGFVFKNLKSLIIDEADRILEVGFEDEMRSIIKILPSDRQTMLFSATQTTKVEDLARISLKAGPLYINVDYRKEHSTVEGLEQGYVICDSDTRFRLLFSFLKKHQKKKVIVFFSSCNSVKFYAELLNYIDLPVLELHGKLKQQARTNRFFEFCNAQSGTLICTDVAARGLDIPEVDWVIQFDPPDDPRDYIHRVGRTARGSDGKGRSLMFLLPSEVGFLKLLKEARVPLVEFELPANKILNIQSQLEALISKNYYLNKSAKDGYRSYLQAYASHSLRSVFDVHKLDLVKVAKSFGFSTPPRIDISLGASLSRDKKVEGRREYGRQPQQGRRPMKPNKRF</sequence>
<keyword evidence="22" id="KW-1185">Reference proteome</keyword>
<evidence type="ECO:0000256" key="3">
    <source>
        <dbReference type="ARBA" id="ARBA00022552"/>
    </source>
</evidence>
<dbReference type="PROSITE" id="PS51194">
    <property type="entry name" value="HELICASE_CTER"/>
    <property type="match status" value="1"/>
</dbReference>
<dbReference type="Pfam" id="PF00270">
    <property type="entry name" value="DEAD"/>
    <property type="match status" value="1"/>
</dbReference>
<dbReference type="Proteomes" id="UP000799777">
    <property type="component" value="Unassembled WGS sequence"/>
</dbReference>
<evidence type="ECO:0000256" key="10">
    <source>
        <dbReference type="ARBA" id="ARBA00024310"/>
    </source>
</evidence>
<evidence type="ECO:0000259" key="19">
    <source>
        <dbReference type="PROSITE" id="PS51194"/>
    </source>
</evidence>
<keyword evidence="2" id="KW-0690">Ribosome biogenesis</keyword>
<keyword evidence="5 15" id="KW-0378">Hydrolase</keyword>
<dbReference type="SMART" id="SM00487">
    <property type="entry name" value="DEXDc"/>
    <property type="match status" value="1"/>
</dbReference>
<feature type="domain" description="Helicase ATP-binding" evidence="18">
    <location>
        <begin position="161"/>
        <end position="336"/>
    </location>
</feature>
<dbReference type="AlphaFoldDB" id="A0A9P4LKR6"/>
<organism evidence="21 22">
    <name type="scientific">Setomelanomma holmii</name>
    <dbReference type="NCBI Taxonomy" id="210430"/>
    <lineage>
        <taxon>Eukaryota</taxon>
        <taxon>Fungi</taxon>
        <taxon>Dikarya</taxon>
        <taxon>Ascomycota</taxon>
        <taxon>Pezizomycotina</taxon>
        <taxon>Dothideomycetes</taxon>
        <taxon>Pleosporomycetidae</taxon>
        <taxon>Pleosporales</taxon>
        <taxon>Pleosporineae</taxon>
        <taxon>Phaeosphaeriaceae</taxon>
        <taxon>Setomelanomma</taxon>
    </lineage>
</organism>
<feature type="short sequence motif" description="Q motif" evidence="14">
    <location>
        <begin position="130"/>
        <end position="158"/>
    </location>
</feature>
<dbReference type="PANTHER" id="PTHR24031">
    <property type="entry name" value="RNA HELICASE"/>
    <property type="match status" value="1"/>
</dbReference>
<comment type="caution">
    <text evidence="21">The sequence shown here is derived from an EMBL/GenBank/DDBJ whole genome shotgun (WGS) entry which is preliminary data.</text>
</comment>
<feature type="region of interest" description="Disordered" evidence="17">
    <location>
        <begin position="1"/>
        <end position="132"/>
    </location>
</feature>
<keyword evidence="7 15" id="KW-0067">ATP-binding</keyword>
<dbReference type="InterPro" id="IPR027417">
    <property type="entry name" value="P-loop_NTPase"/>
</dbReference>
<evidence type="ECO:0000313" key="22">
    <source>
        <dbReference type="Proteomes" id="UP000799777"/>
    </source>
</evidence>
<dbReference type="FunFam" id="3.40.50.300:FF:000379">
    <property type="entry name" value="RNA helicase"/>
    <property type="match status" value="1"/>
</dbReference>
<evidence type="ECO:0000256" key="15">
    <source>
        <dbReference type="RuleBase" id="RU000492"/>
    </source>
</evidence>
<dbReference type="PROSITE" id="PS51195">
    <property type="entry name" value="Q_MOTIF"/>
    <property type="match status" value="1"/>
</dbReference>
<dbReference type="CDD" id="cd18787">
    <property type="entry name" value="SF2_C_DEAD"/>
    <property type="match status" value="1"/>
</dbReference>
<dbReference type="SMART" id="SM01178">
    <property type="entry name" value="DUF4217"/>
    <property type="match status" value="1"/>
</dbReference>
<feature type="region of interest" description="Disordered" evidence="17">
    <location>
        <begin position="583"/>
        <end position="609"/>
    </location>
</feature>
<evidence type="ECO:0000256" key="17">
    <source>
        <dbReference type="SAM" id="MobiDB-lite"/>
    </source>
</evidence>
<evidence type="ECO:0000256" key="4">
    <source>
        <dbReference type="ARBA" id="ARBA00022741"/>
    </source>
</evidence>
<keyword evidence="9" id="KW-0539">Nucleus</keyword>
<reference evidence="21" key="1">
    <citation type="journal article" date="2020" name="Stud. Mycol.">
        <title>101 Dothideomycetes genomes: a test case for predicting lifestyles and emergence of pathogens.</title>
        <authorList>
            <person name="Haridas S."/>
            <person name="Albert R."/>
            <person name="Binder M."/>
            <person name="Bloem J."/>
            <person name="Labutti K."/>
            <person name="Salamov A."/>
            <person name="Andreopoulos B."/>
            <person name="Baker S."/>
            <person name="Barry K."/>
            <person name="Bills G."/>
            <person name="Bluhm B."/>
            <person name="Cannon C."/>
            <person name="Castanera R."/>
            <person name="Culley D."/>
            <person name="Daum C."/>
            <person name="Ezra D."/>
            <person name="Gonzalez J."/>
            <person name="Henrissat B."/>
            <person name="Kuo A."/>
            <person name="Liang C."/>
            <person name="Lipzen A."/>
            <person name="Lutzoni F."/>
            <person name="Magnuson J."/>
            <person name="Mondo S."/>
            <person name="Nolan M."/>
            <person name="Ohm R."/>
            <person name="Pangilinan J."/>
            <person name="Park H.-J."/>
            <person name="Ramirez L."/>
            <person name="Alfaro M."/>
            <person name="Sun H."/>
            <person name="Tritt A."/>
            <person name="Yoshinaga Y."/>
            <person name="Zwiers L.-H."/>
            <person name="Turgeon B."/>
            <person name="Goodwin S."/>
            <person name="Spatafora J."/>
            <person name="Crous P."/>
            <person name="Grigoriev I."/>
        </authorList>
    </citation>
    <scope>NUCLEOTIDE SEQUENCE</scope>
    <source>
        <strain evidence="21">CBS 110217</strain>
    </source>
</reference>
<dbReference type="OrthoDB" id="10259640at2759"/>
<feature type="compositionally biased region" description="Basic residues" evidence="17">
    <location>
        <begin position="9"/>
        <end position="18"/>
    </location>
</feature>
<protein>
    <recommendedName>
        <fullName evidence="16">ATP-dependent RNA helicase</fullName>
        <ecNumber evidence="16">3.6.4.13</ecNumber>
    </recommendedName>
</protein>
<dbReference type="SMART" id="SM00490">
    <property type="entry name" value="HELICc"/>
    <property type="match status" value="1"/>
</dbReference>
<feature type="compositionally biased region" description="Basic and acidic residues" evidence="17">
    <location>
        <begin position="583"/>
        <end position="593"/>
    </location>
</feature>
<dbReference type="Pfam" id="PF13959">
    <property type="entry name" value="CTE_SPB4"/>
    <property type="match status" value="1"/>
</dbReference>
<dbReference type="InterPro" id="IPR014001">
    <property type="entry name" value="Helicase_ATP-bd"/>
</dbReference>
<name>A0A9P4LKR6_9PLEO</name>
<dbReference type="InterPro" id="IPR025313">
    <property type="entry name" value="SPB4-like_CTE"/>
</dbReference>
<keyword evidence="4 15" id="KW-0547">Nucleotide-binding</keyword>
<dbReference type="Pfam" id="PF00271">
    <property type="entry name" value="Helicase_C"/>
    <property type="match status" value="1"/>
</dbReference>
<proteinExistence type="inferred from homology"/>
<dbReference type="PROSITE" id="PS00039">
    <property type="entry name" value="DEAD_ATP_HELICASE"/>
    <property type="match status" value="1"/>
</dbReference>
<keyword evidence="8 16" id="KW-0694">RNA-binding</keyword>
<evidence type="ECO:0000256" key="2">
    <source>
        <dbReference type="ARBA" id="ARBA00022517"/>
    </source>
</evidence>
<comment type="function">
    <text evidence="10">ATP-dependent RNA helicase involved in 40S ribosomal subunit biogenesis. Required for the processing and cleavage of 35S pre-rRNA at sites A0, A1, and A2, leading to mature 18S rRNA.</text>
</comment>
<dbReference type="GO" id="GO:0005524">
    <property type="term" value="F:ATP binding"/>
    <property type="evidence" value="ECO:0007669"/>
    <property type="project" value="UniProtKB-UniRule"/>
</dbReference>
<dbReference type="EMBL" id="ML978228">
    <property type="protein sequence ID" value="KAF2027299.1"/>
    <property type="molecule type" value="Genomic_DNA"/>
</dbReference>
<evidence type="ECO:0000256" key="14">
    <source>
        <dbReference type="PROSITE-ProRule" id="PRU00552"/>
    </source>
</evidence>
<dbReference type="InterPro" id="IPR001650">
    <property type="entry name" value="Helicase_C-like"/>
</dbReference>
<dbReference type="InterPro" id="IPR000629">
    <property type="entry name" value="RNA-helicase_DEAD-box_CS"/>
</dbReference>
<evidence type="ECO:0000259" key="20">
    <source>
        <dbReference type="PROSITE" id="PS51195"/>
    </source>
</evidence>
<dbReference type="InterPro" id="IPR044773">
    <property type="entry name" value="DDX18/Has1_DEADc"/>
</dbReference>
<dbReference type="Gene3D" id="3.40.50.300">
    <property type="entry name" value="P-loop containing nucleotide triphosphate hydrolases"/>
    <property type="match status" value="2"/>
</dbReference>
<evidence type="ECO:0000256" key="5">
    <source>
        <dbReference type="ARBA" id="ARBA00022801"/>
    </source>
</evidence>
<dbReference type="GO" id="GO:0003723">
    <property type="term" value="F:RNA binding"/>
    <property type="evidence" value="ECO:0007669"/>
    <property type="project" value="UniProtKB-UniRule"/>
</dbReference>
<evidence type="ECO:0000259" key="18">
    <source>
        <dbReference type="PROSITE" id="PS51192"/>
    </source>
</evidence>
<evidence type="ECO:0000256" key="11">
    <source>
        <dbReference type="ARBA" id="ARBA00024357"/>
    </source>
</evidence>
<feature type="domain" description="DEAD-box RNA helicase Q" evidence="20">
    <location>
        <begin position="130"/>
        <end position="158"/>
    </location>
</feature>
<keyword evidence="6 15" id="KW-0347">Helicase</keyword>
<dbReference type="CDD" id="cd17942">
    <property type="entry name" value="DEADc_DDX18"/>
    <property type="match status" value="1"/>
</dbReference>
<dbReference type="InterPro" id="IPR014014">
    <property type="entry name" value="RNA_helicase_DEAD_Q_motif"/>
</dbReference>
<evidence type="ECO:0000256" key="8">
    <source>
        <dbReference type="ARBA" id="ARBA00022884"/>
    </source>
</evidence>
<accession>A0A9P4LKR6</accession>
<feature type="domain" description="Helicase C-terminal" evidence="19">
    <location>
        <begin position="350"/>
        <end position="520"/>
    </location>
</feature>